<keyword evidence="2" id="KW-1185">Reference proteome</keyword>
<comment type="caution">
    <text evidence="1">The sequence shown here is derived from an EMBL/GenBank/DDBJ whole genome shotgun (WGS) entry which is preliminary data.</text>
</comment>
<dbReference type="AlphaFoldDB" id="X7EAZ3"/>
<dbReference type="EMBL" id="JALZ01000037">
    <property type="protein sequence ID" value="ETX13117.1"/>
    <property type="molecule type" value="Genomic_DNA"/>
</dbReference>
<dbReference type="OrthoDB" id="7882874at2"/>
<proteinExistence type="predicted"/>
<evidence type="ECO:0000313" key="1">
    <source>
        <dbReference type="EMBL" id="ETX13117.1"/>
    </source>
</evidence>
<dbReference type="RefSeq" id="WP_037265986.1">
    <property type="nucleotide sequence ID" value="NZ_JALZ01000037.1"/>
</dbReference>
<evidence type="ECO:0000313" key="2">
    <source>
        <dbReference type="Proteomes" id="UP000022447"/>
    </source>
</evidence>
<protein>
    <submittedName>
        <fullName evidence="1">Uncharacterized protein</fullName>
    </submittedName>
</protein>
<sequence length="205" mass="22879">MPKTPTKTDAEIRTAILAFRDQHGEWPTYHQVREVLGGAAGNDRLARISRSVKIDVERRPGTATAQELEAAIVAGIHAELNATEEPLLVLEDIRRRVIEALETAERQCLEREVGRRRVMQEQLRSVDGILDSLSKGVEAGKACARVAEHIVPPGCRRRAARRPSRVRRHRAPHSIALCGLFGPPTSREILYGVPSRVRPDRKISE</sequence>
<accession>X7EAZ3</accession>
<organism evidence="1 2">
    <name type="scientific">Roseivivax halodurans JCM 10272</name>
    <dbReference type="NCBI Taxonomy" id="1449350"/>
    <lineage>
        <taxon>Bacteria</taxon>
        <taxon>Pseudomonadati</taxon>
        <taxon>Pseudomonadota</taxon>
        <taxon>Alphaproteobacteria</taxon>
        <taxon>Rhodobacterales</taxon>
        <taxon>Roseobacteraceae</taxon>
        <taxon>Roseivivax</taxon>
    </lineage>
</organism>
<reference evidence="1 2" key="1">
    <citation type="submission" date="2014-01" db="EMBL/GenBank/DDBJ databases">
        <title>Roseivivax halodurans JCM 10272 Genome Sequencing.</title>
        <authorList>
            <person name="Lai Q."/>
            <person name="Li G."/>
            <person name="Shao Z."/>
        </authorList>
    </citation>
    <scope>NUCLEOTIDE SEQUENCE [LARGE SCALE GENOMIC DNA]</scope>
    <source>
        <strain evidence="1 2">JCM 10272</strain>
    </source>
</reference>
<gene>
    <name evidence="1" type="ORF">OCH239_13425</name>
</gene>
<dbReference type="Proteomes" id="UP000022447">
    <property type="component" value="Unassembled WGS sequence"/>
</dbReference>
<name>X7EAZ3_9RHOB</name>
<dbReference type="STRING" id="1449350.OCH239_13425"/>